<sequence length="152" mass="17443">MADAHSVSYSEANICCILCFRVIKLKEAIQQLPFKVFHSKESRLDFSRKNPLYQSSAIYFKKGNLQEGKNEQRMSSTSEMSEFDKSGGCNNKKTKKCSWIPAVGMAASVQKITLHEAVQLMLGIFLYHSNWVEEEIQTKALEKFPKDYQYTI</sequence>
<feature type="region of interest" description="Disordered" evidence="1">
    <location>
        <begin position="68"/>
        <end position="89"/>
    </location>
</feature>
<comment type="caution">
    <text evidence="2">The sequence shown here is derived from an EMBL/GenBank/DDBJ whole genome shotgun (WGS) entry which is preliminary data.</text>
</comment>
<evidence type="ECO:0000313" key="3">
    <source>
        <dbReference type="Proteomes" id="UP001152795"/>
    </source>
</evidence>
<reference evidence="2" key="1">
    <citation type="submission" date="2020-04" db="EMBL/GenBank/DDBJ databases">
        <authorList>
            <person name="Alioto T."/>
            <person name="Alioto T."/>
            <person name="Gomez Garrido J."/>
        </authorList>
    </citation>
    <scope>NUCLEOTIDE SEQUENCE</scope>
    <source>
        <strain evidence="2">A484AB</strain>
    </source>
</reference>
<evidence type="ECO:0000256" key="1">
    <source>
        <dbReference type="SAM" id="MobiDB-lite"/>
    </source>
</evidence>
<dbReference type="OrthoDB" id="5989504at2759"/>
<evidence type="ECO:0000313" key="2">
    <source>
        <dbReference type="EMBL" id="CAB4023576.1"/>
    </source>
</evidence>
<keyword evidence="3" id="KW-1185">Reference proteome</keyword>
<accession>A0A6S7IW14</accession>
<gene>
    <name evidence="2" type="ORF">PACLA_8A030712</name>
</gene>
<proteinExistence type="predicted"/>
<dbReference type="AlphaFoldDB" id="A0A6S7IW14"/>
<name>A0A6S7IW14_PARCT</name>
<organism evidence="2 3">
    <name type="scientific">Paramuricea clavata</name>
    <name type="common">Red gorgonian</name>
    <name type="synonym">Violescent sea-whip</name>
    <dbReference type="NCBI Taxonomy" id="317549"/>
    <lineage>
        <taxon>Eukaryota</taxon>
        <taxon>Metazoa</taxon>
        <taxon>Cnidaria</taxon>
        <taxon>Anthozoa</taxon>
        <taxon>Octocorallia</taxon>
        <taxon>Malacalcyonacea</taxon>
        <taxon>Plexauridae</taxon>
        <taxon>Paramuricea</taxon>
    </lineage>
</organism>
<dbReference type="EMBL" id="CACRXK020012569">
    <property type="protein sequence ID" value="CAB4023576.1"/>
    <property type="molecule type" value="Genomic_DNA"/>
</dbReference>
<dbReference type="Proteomes" id="UP001152795">
    <property type="component" value="Unassembled WGS sequence"/>
</dbReference>
<protein>
    <submittedName>
        <fullName evidence="2">Uncharacterized protein</fullName>
    </submittedName>
</protein>